<proteinExistence type="predicted"/>
<name>A0A8J2TYG8_9MICO</name>
<feature type="DNA-binding region" description="H-T-H motif" evidence="2">
    <location>
        <begin position="29"/>
        <end position="48"/>
    </location>
</feature>
<evidence type="ECO:0000313" key="4">
    <source>
        <dbReference type="EMBL" id="GGA16528.1"/>
    </source>
</evidence>
<reference evidence="4" key="1">
    <citation type="journal article" date="2014" name="Int. J. Syst. Evol. Microbiol.">
        <title>Complete genome sequence of Corynebacterium casei LMG S-19264T (=DSM 44701T), isolated from a smear-ripened cheese.</title>
        <authorList>
            <consortium name="US DOE Joint Genome Institute (JGI-PGF)"/>
            <person name="Walter F."/>
            <person name="Albersmeier A."/>
            <person name="Kalinowski J."/>
            <person name="Ruckert C."/>
        </authorList>
    </citation>
    <scope>NUCLEOTIDE SEQUENCE</scope>
    <source>
        <strain evidence="4">CGMCC 1.12785</strain>
    </source>
</reference>
<dbReference type="Proteomes" id="UP000616114">
    <property type="component" value="Unassembled WGS sequence"/>
</dbReference>
<comment type="caution">
    <text evidence="4">The sequence shown here is derived from an EMBL/GenBank/DDBJ whole genome shotgun (WGS) entry which is preliminary data.</text>
</comment>
<dbReference type="InterPro" id="IPR009057">
    <property type="entry name" value="Homeodomain-like_sf"/>
</dbReference>
<organism evidence="4 5">
    <name type="scientific">Sediminivirga luteola</name>
    <dbReference type="NCBI Taxonomy" id="1774748"/>
    <lineage>
        <taxon>Bacteria</taxon>
        <taxon>Bacillati</taxon>
        <taxon>Actinomycetota</taxon>
        <taxon>Actinomycetes</taxon>
        <taxon>Micrococcales</taxon>
        <taxon>Brevibacteriaceae</taxon>
        <taxon>Sediminivirga</taxon>
    </lineage>
</organism>
<accession>A0A8J2TYG8</accession>
<dbReference type="PROSITE" id="PS50977">
    <property type="entry name" value="HTH_TETR_2"/>
    <property type="match status" value="1"/>
</dbReference>
<evidence type="ECO:0000256" key="1">
    <source>
        <dbReference type="ARBA" id="ARBA00023125"/>
    </source>
</evidence>
<dbReference type="InterPro" id="IPR001647">
    <property type="entry name" value="HTH_TetR"/>
</dbReference>
<dbReference type="RefSeq" id="WP_188550711.1">
    <property type="nucleotide sequence ID" value="NZ_BMFY01000007.1"/>
</dbReference>
<dbReference type="EMBL" id="BMFY01000007">
    <property type="protein sequence ID" value="GGA16528.1"/>
    <property type="molecule type" value="Genomic_DNA"/>
</dbReference>
<reference evidence="4" key="2">
    <citation type="submission" date="2020-09" db="EMBL/GenBank/DDBJ databases">
        <authorList>
            <person name="Sun Q."/>
            <person name="Zhou Y."/>
        </authorList>
    </citation>
    <scope>NUCLEOTIDE SEQUENCE</scope>
    <source>
        <strain evidence="4">CGMCC 1.12785</strain>
    </source>
</reference>
<evidence type="ECO:0000259" key="3">
    <source>
        <dbReference type="PROSITE" id="PS50977"/>
    </source>
</evidence>
<dbReference type="Pfam" id="PF00440">
    <property type="entry name" value="TetR_N"/>
    <property type="match status" value="1"/>
</dbReference>
<keyword evidence="1 2" id="KW-0238">DNA-binding</keyword>
<gene>
    <name evidence="4" type="ORF">GCM10011333_19550</name>
</gene>
<keyword evidence="5" id="KW-1185">Reference proteome</keyword>
<dbReference type="AlphaFoldDB" id="A0A8J2TYG8"/>
<evidence type="ECO:0000256" key="2">
    <source>
        <dbReference type="PROSITE-ProRule" id="PRU00335"/>
    </source>
</evidence>
<protein>
    <submittedName>
        <fullName evidence="4">TetR family transcriptional regulator</fullName>
    </submittedName>
</protein>
<evidence type="ECO:0000313" key="5">
    <source>
        <dbReference type="Proteomes" id="UP000616114"/>
    </source>
</evidence>
<dbReference type="GO" id="GO:0003677">
    <property type="term" value="F:DNA binding"/>
    <property type="evidence" value="ECO:0007669"/>
    <property type="project" value="UniProtKB-UniRule"/>
</dbReference>
<sequence>MDPRQQRTWARLGTAVRTLASARPITEVTVAELAQAAGISRDTFYRHAAGPADLLAAVLRHELEAAIGAVRREVSPEDRSGYVNAAERAMLEHIAEHRAIYRNAMTPRLADPVRAMLLSWLEEGLSELVAEFPGMVPAAEGLPQATQNRLAVAYAASGTVGAIESWLAGEEQAPGAGPRDAARAIIAVSPAWWLR</sequence>
<dbReference type="SUPFAM" id="SSF46689">
    <property type="entry name" value="Homeodomain-like"/>
    <property type="match status" value="1"/>
</dbReference>
<dbReference type="Gene3D" id="1.10.357.10">
    <property type="entry name" value="Tetracycline Repressor, domain 2"/>
    <property type="match status" value="1"/>
</dbReference>
<feature type="domain" description="HTH tetR-type" evidence="3">
    <location>
        <begin position="6"/>
        <end position="66"/>
    </location>
</feature>